<accession>A0A0F9C4Z6</accession>
<dbReference type="GO" id="GO:0005524">
    <property type="term" value="F:ATP binding"/>
    <property type="evidence" value="ECO:0007669"/>
    <property type="project" value="InterPro"/>
</dbReference>
<feature type="non-terminal residue" evidence="1">
    <location>
        <position position="89"/>
    </location>
</feature>
<proteinExistence type="predicted"/>
<dbReference type="InterPro" id="IPR016136">
    <property type="entry name" value="DNA_helicase_N/primase_C"/>
</dbReference>
<organism evidence="1">
    <name type="scientific">marine sediment metagenome</name>
    <dbReference type="NCBI Taxonomy" id="412755"/>
    <lineage>
        <taxon>unclassified sequences</taxon>
        <taxon>metagenomes</taxon>
        <taxon>ecological metagenomes</taxon>
    </lineage>
</organism>
<dbReference type="SUPFAM" id="SSF48024">
    <property type="entry name" value="N-terminal domain of DnaB helicase"/>
    <property type="match status" value="1"/>
</dbReference>
<evidence type="ECO:0000313" key="1">
    <source>
        <dbReference type="EMBL" id="KKK91756.1"/>
    </source>
</evidence>
<gene>
    <name evidence="1" type="ORF">LCGC14_2709770</name>
</gene>
<dbReference type="InterPro" id="IPR036185">
    <property type="entry name" value="DNA_heli_DnaB-like_N_sf"/>
</dbReference>
<name>A0A0F9C4Z6_9ZZZZ</name>
<comment type="caution">
    <text evidence="1">The sequence shown here is derived from an EMBL/GenBank/DDBJ whole genome shotgun (WGS) entry which is preliminary data.</text>
</comment>
<dbReference type="AlphaFoldDB" id="A0A0F9C4Z6"/>
<sequence length="89" mass="10808">MAQFEKLLLSALINDKQFLKETIGYIDEETFNNQYYKYFYNILNTYYNKNYVAIPFDIFKWYLQKTIHIQQFSKEELPIISGLVVDIFN</sequence>
<dbReference type="Gene3D" id="1.10.860.10">
    <property type="entry name" value="DNAb Helicase, Chain A"/>
    <property type="match status" value="1"/>
</dbReference>
<protein>
    <submittedName>
        <fullName evidence="1">Uncharacterized protein</fullName>
    </submittedName>
</protein>
<dbReference type="GO" id="GO:0006260">
    <property type="term" value="P:DNA replication"/>
    <property type="evidence" value="ECO:0007669"/>
    <property type="project" value="InterPro"/>
</dbReference>
<reference evidence="1" key="1">
    <citation type="journal article" date="2015" name="Nature">
        <title>Complex archaea that bridge the gap between prokaryotes and eukaryotes.</title>
        <authorList>
            <person name="Spang A."/>
            <person name="Saw J.H."/>
            <person name="Jorgensen S.L."/>
            <person name="Zaremba-Niedzwiedzka K."/>
            <person name="Martijn J."/>
            <person name="Lind A.E."/>
            <person name="van Eijk R."/>
            <person name="Schleper C."/>
            <person name="Guy L."/>
            <person name="Ettema T.J."/>
        </authorList>
    </citation>
    <scope>NUCLEOTIDE SEQUENCE</scope>
</reference>
<dbReference type="EMBL" id="LAZR01048511">
    <property type="protein sequence ID" value="KKK91756.1"/>
    <property type="molecule type" value="Genomic_DNA"/>
</dbReference>
<dbReference type="GO" id="GO:0003678">
    <property type="term" value="F:DNA helicase activity"/>
    <property type="evidence" value="ECO:0007669"/>
    <property type="project" value="InterPro"/>
</dbReference>